<accession>A0A6A5K6N7</accession>
<name>A0A6A5K6N7_9PLEO</name>
<reference evidence="1" key="1">
    <citation type="submission" date="2020-01" db="EMBL/GenBank/DDBJ databases">
        <authorList>
            <consortium name="DOE Joint Genome Institute"/>
            <person name="Haridas S."/>
            <person name="Albert R."/>
            <person name="Binder M."/>
            <person name="Bloem J."/>
            <person name="Labutti K."/>
            <person name="Salamov A."/>
            <person name="Andreopoulos B."/>
            <person name="Baker S.E."/>
            <person name="Barry K."/>
            <person name="Bills G."/>
            <person name="Bluhm B.H."/>
            <person name="Cannon C."/>
            <person name="Castanera R."/>
            <person name="Culley D.E."/>
            <person name="Daum C."/>
            <person name="Ezra D."/>
            <person name="Gonzalez J.B."/>
            <person name="Henrissat B."/>
            <person name="Kuo A."/>
            <person name="Liang C."/>
            <person name="Lipzen A."/>
            <person name="Lutzoni F."/>
            <person name="Magnuson J."/>
            <person name="Mondo S."/>
            <person name="Nolan M."/>
            <person name="Ohm R."/>
            <person name="Pangilinan J."/>
            <person name="Park H.-J."/>
            <person name="Ramirez L."/>
            <person name="Alfaro M."/>
            <person name="Sun H."/>
            <person name="Tritt A."/>
            <person name="Yoshinaga Y."/>
            <person name="Zwiers L.-H."/>
            <person name="Turgeon B.G."/>
            <person name="Goodwin S.B."/>
            <person name="Spatafora J.W."/>
            <person name="Crous P.W."/>
            <person name="Grigoriev I.V."/>
        </authorList>
    </citation>
    <scope>NUCLEOTIDE SEQUENCE</scope>
    <source>
        <strain evidence="1">P77</strain>
    </source>
</reference>
<dbReference type="AlphaFoldDB" id="A0A6A5K6N7"/>
<keyword evidence="2" id="KW-1185">Reference proteome</keyword>
<sequence length="243" mass="27267">MCKGEKLLRATGLTRAAAAALIVPIDSPFTGPFVTDLNTWGYSFQTDDGTAQWRQGKSDECEFATNHNLRNMFNDLGIETRSTWQGGPNRCYFIYHKDSPAVQRPNGVTGAEFTIGVNPISGLIVMIFLQNPETSAQQLWDVPHIQKHWLPALRASSDMAYGLWTATSGHYFSSLKYILSTPITNDDTVAIFERIMQSIDFELEEMERWPGHVFYPDDEEYKALLGKFFFLSSLVFGGFGVVG</sequence>
<proteinExistence type="predicted"/>
<dbReference type="EMBL" id="ML975409">
    <property type="protein sequence ID" value="KAF1830124.1"/>
    <property type="molecule type" value="Genomic_DNA"/>
</dbReference>
<protein>
    <submittedName>
        <fullName evidence="1">Uncharacterized protein</fullName>
    </submittedName>
</protein>
<dbReference type="OrthoDB" id="5337308at2759"/>
<gene>
    <name evidence="1" type="ORF">BDW02DRAFT_508327</name>
</gene>
<organism evidence="1 2">
    <name type="scientific">Decorospora gaudefroyi</name>
    <dbReference type="NCBI Taxonomy" id="184978"/>
    <lineage>
        <taxon>Eukaryota</taxon>
        <taxon>Fungi</taxon>
        <taxon>Dikarya</taxon>
        <taxon>Ascomycota</taxon>
        <taxon>Pezizomycotina</taxon>
        <taxon>Dothideomycetes</taxon>
        <taxon>Pleosporomycetidae</taxon>
        <taxon>Pleosporales</taxon>
        <taxon>Pleosporineae</taxon>
        <taxon>Pleosporaceae</taxon>
        <taxon>Decorospora</taxon>
    </lineage>
</organism>
<dbReference type="Proteomes" id="UP000800040">
    <property type="component" value="Unassembled WGS sequence"/>
</dbReference>
<evidence type="ECO:0000313" key="1">
    <source>
        <dbReference type="EMBL" id="KAF1830124.1"/>
    </source>
</evidence>
<evidence type="ECO:0000313" key="2">
    <source>
        <dbReference type="Proteomes" id="UP000800040"/>
    </source>
</evidence>